<evidence type="ECO:0008006" key="3">
    <source>
        <dbReference type="Google" id="ProtNLM"/>
    </source>
</evidence>
<evidence type="ECO:0000313" key="1">
    <source>
        <dbReference type="EMBL" id="KXA12940.1"/>
    </source>
</evidence>
<organism evidence="1 2">
    <name type="scientific">Fusobacterium nucleatum</name>
    <dbReference type="NCBI Taxonomy" id="851"/>
    <lineage>
        <taxon>Bacteria</taxon>
        <taxon>Fusobacteriati</taxon>
        <taxon>Fusobacteriota</taxon>
        <taxon>Fusobacteriia</taxon>
        <taxon>Fusobacteriales</taxon>
        <taxon>Fusobacteriaceae</taxon>
        <taxon>Fusobacterium</taxon>
    </lineage>
</organism>
<dbReference type="Proteomes" id="UP000070401">
    <property type="component" value="Unassembled WGS sequence"/>
</dbReference>
<dbReference type="AlphaFoldDB" id="A0A133N9I6"/>
<dbReference type="SUPFAM" id="SSF52540">
    <property type="entry name" value="P-loop containing nucleoside triphosphate hydrolases"/>
    <property type="match status" value="1"/>
</dbReference>
<keyword evidence="2" id="KW-1185">Reference proteome</keyword>
<reference evidence="2" key="1">
    <citation type="submission" date="2016-01" db="EMBL/GenBank/DDBJ databases">
        <authorList>
            <person name="Mitreva M."/>
            <person name="Pepin K.H."/>
            <person name="Mihindukulasuriya K.A."/>
            <person name="Fulton R."/>
            <person name="Fronick C."/>
            <person name="O'Laughlin M."/>
            <person name="Miner T."/>
            <person name="Herter B."/>
            <person name="Rosa B.A."/>
            <person name="Cordes M."/>
            <person name="Tomlinson C."/>
            <person name="Wollam A."/>
            <person name="Palsikar V.B."/>
            <person name="Mardis E.R."/>
            <person name="Wilson R.K."/>
        </authorList>
    </citation>
    <scope>NUCLEOTIDE SEQUENCE [LARGE SCALE GENOMIC DNA]</scope>
    <source>
        <strain evidence="2">MJR7757B</strain>
    </source>
</reference>
<dbReference type="Pfam" id="PF13479">
    <property type="entry name" value="AAA_24"/>
    <property type="match status" value="1"/>
</dbReference>
<protein>
    <recommendedName>
        <fullName evidence="3">ATP-binding protein</fullName>
    </recommendedName>
</protein>
<evidence type="ECO:0000313" key="2">
    <source>
        <dbReference type="Proteomes" id="UP000070401"/>
    </source>
</evidence>
<gene>
    <name evidence="1" type="ORF">HMPREF3221_02461</name>
</gene>
<name>A0A133N9I6_FUSNU</name>
<proteinExistence type="predicted"/>
<dbReference type="PATRIC" id="fig|851.8.peg.2495"/>
<accession>A0A133N9I6</accession>
<dbReference type="EMBL" id="LRPY01000294">
    <property type="protein sequence ID" value="KXA12940.1"/>
    <property type="molecule type" value="Genomic_DNA"/>
</dbReference>
<sequence>MANMIMIIGESGTGKSTSIENLNEKETFIIQAVDKPLPFKEYKKKYPLRSKENPKGNRFISDKAEVIIKILSTLDKEKEIKNIIIDDSQYVMANEFMKRAKEKGFDKFTEIGQNFYNLINKANSMREDINIIFLQHIEIADDGRKKAKTIGKLIDEKICLEGRFTIVLATEVEDRVYYFRTQNNGNDTCKSPKGMFDKLRIPNDLNYVIQKSNEYFN</sequence>
<dbReference type="InterPro" id="IPR027417">
    <property type="entry name" value="P-loop_NTPase"/>
</dbReference>
<dbReference type="RefSeq" id="WP_060799010.1">
    <property type="nucleotide sequence ID" value="NZ_KQ956800.1"/>
</dbReference>
<comment type="caution">
    <text evidence="1">The sequence shown here is derived from an EMBL/GenBank/DDBJ whole genome shotgun (WGS) entry which is preliminary data.</text>
</comment>